<gene>
    <name evidence="8" type="ORF">K4G66_31705</name>
</gene>
<dbReference type="GO" id="GO:0008235">
    <property type="term" value="F:metalloexopeptidase activity"/>
    <property type="evidence" value="ECO:0007669"/>
    <property type="project" value="InterPro"/>
</dbReference>
<dbReference type="Gene3D" id="3.50.30.30">
    <property type="match status" value="1"/>
</dbReference>
<dbReference type="SUPFAM" id="SSF53187">
    <property type="entry name" value="Zn-dependent exopeptidases"/>
    <property type="match status" value="1"/>
</dbReference>
<dbReference type="EMBL" id="CP120682">
    <property type="protein sequence ID" value="WKN36934.1"/>
    <property type="molecule type" value="Genomic_DNA"/>
</dbReference>
<evidence type="ECO:0000313" key="8">
    <source>
        <dbReference type="EMBL" id="WKN36934.1"/>
    </source>
</evidence>
<evidence type="ECO:0000256" key="3">
    <source>
        <dbReference type="ARBA" id="ARBA00022723"/>
    </source>
</evidence>
<protein>
    <submittedName>
        <fullName evidence="8">M28 family metallopeptidase</fullName>
    </submittedName>
</protein>
<dbReference type="InterPro" id="IPR046450">
    <property type="entry name" value="PA_dom_sf"/>
</dbReference>
<reference evidence="8" key="2">
    <citation type="journal article" date="2024" name="Antonie Van Leeuwenhoek">
        <title>Roseihalotalea indica gen. nov., sp. nov., a halophilic Bacteroidetes from mesopelagic Southwest Indian Ocean with higher carbohydrate metabolic potential.</title>
        <authorList>
            <person name="Chen B."/>
            <person name="Zhang M."/>
            <person name="Lin D."/>
            <person name="Ye J."/>
            <person name="Tang K."/>
        </authorList>
    </citation>
    <scope>NUCLEOTIDE SEQUENCE</scope>
    <source>
        <strain evidence="8">TK19036</strain>
    </source>
</reference>
<keyword evidence="2" id="KW-0645">Protease</keyword>
<evidence type="ECO:0000256" key="1">
    <source>
        <dbReference type="ARBA" id="ARBA00022438"/>
    </source>
</evidence>
<proteinExistence type="predicted"/>
<keyword evidence="4" id="KW-0732">Signal</keyword>
<keyword evidence="5" id="KW-0378">Hydrolase</keyword>
<evidence type="ECO:0000256" key="6">
    <source>
        <dbReference type="ARBA" id="ARBA00022833"/>
    </source>
</evidence>
<evidence type="ECO:0000259" key="7">
    <source>
        <dbReference type="Pfam" id="PF04389"/>
    </source>
</evidence>
<dbReference type="CDD" id="cd04821">
    <property type="entry name" value="PA_M28_1_2"/>
    <property type="match status" value="1"/>
</dbReference>
<dbReference type="InterPro" id="IPR045175">
    <property type="entry name" value="M28_fam"/>
</dbReference>
<sequence>MSCQPNSDQAAVESTLEQAITEQDLRDHVRTLASDEFEGRKPFTVGEEKTINYLENEFRNMGLEPGNGDSYLQAVPLVEIDAMPEQTMTLQGSGKEVNLTFREDFVALTRRVTDHIEVKNSELVFCGFGIVAPEYNWNDYEGIDMQGKTAVVLVNDPGFGTEDSTLFKGNTMTYYGRWTYKYEEAARQGAEGVIIIHNTAPAGYAWNVVQSSWTGKTLYLQSEDNNQSRCAFEGWITQGAARELMQMANIKDYLGQARQADFKPMPMGITLDLSMDVSYQKSTSQNVIAKLTGSKRPNEYVIYTAHWDHIGVGKPIEGDSIYNGALDNASGTAVLLEIANAFTQLPEKPERSVLFLAVTAEEQGLLGSEYYAENPIYPLNQTVADINMDGINFRGEMKDLTIVGFGQSELDDYAEAVAEEQGRYVMPDPNAEKGYFFRSDHFSFAKVGVPALYASGEYEQKEKGVEWTQEQSDEWTSKHYHQPSDEYLEDEWDVTGMIQDAQLLFKVGYRLSNEDTFPEWKPGSEFKSIRESYMSVHTGE</sequence>
<dbReference type="Pfam" id="PF04389">
    <property type="entry name" value="Peptidase_M28"/>
    <property type="match status" value="1"/>
</dbReference>
<dbReference type="GO" id="GO:0006508">
    <property type="term" value="P:proteolysis"/>
    <property type="evidence" value="ECO:0007669"/>
    <property type="project" value="UniProtKB-KW"/>
</dbReference>
<keyword evidence="6" id="KW-0862">Zinc</keyword>
<feature type="domain" description="Peptidase M28" evidence="7">
    <location>
        <begin position="286"/>
        <end position="503"/>
    </location>
</feature>
<keyword evidence="1" id="KW-0031">Aminopeptidase</keyword>
<dbReference type="AlphaFoldDB" id="A0AA49GNB2"/>
<evidence type="ECO:0000256" key="5">
    <source>
        <dbReference type="ARBA" id="ARBA00022801"/>
    </source>
</evidence>
<reference evidence="8" key="1">
    <citation type="journal article" date="2023" name="Comput. Struct. Biotechnol. J.">
        <title>Discovery of a novel marine Bacteroidetes with a rich repertoire of carbohydrate-active enzymes.</title>
        <authorList>
            <person name="Chen B."/>
            <person name="Liu G."/>
            <person name="Chen Q."/>
            <person name="Wang H."/>
            <person name="Liu L."/>
            <person name="Tang K."/>
        </authorList>
    </citation>
    <scope>NUCLEOTIDE SEQUENCE</scope>
    <source>
        <strain evidence="8">TK19036</strain>
    </source>
</reference>
<dbReference type="PANTHER" id="PTHR12147">
    <property type="entry name" value="METALLOPEPTIDASE M28 FAMILY MEMBER"/>
    <property type="match status" value="1"/>
</dbReference>
<evidence type="ECO:0000256" key="4">
    <source>
        <dbReference type="ARBA" id="ARBA00022729"/>
    </source>
</evidence>
<dbReference type="FunFam" id="3.40.630.10:FF:000088">
    <property type="entry name" value="Peptidase M20"/>
    <property type="match status" value="1"/>
</dbReference>
<dbReference type="InterPro" id="IPR007484">
    <property type="entry name" value="Peptidase_M28"/>
</dbReference>
<keyword evidence="3" id="KW-0479">Metal-binding</keyword>
<organism evidence="8">
    <name type="scientific">Roseihalotalea indica</name>
    <dbReference type="NCBI Taxonomy" id="2867963"/>
    <lineage>
        <taxon>Bacteria</taxon>
        <taxon>Pseudomonadati</taxon>
        <taxon>Bacteroidota</taxon>
        <taxon>Cytophagia</taxon>
        <taxon>Cytophagales</taxon>
        <taxon>Catalimonadaceae</taxon>
        <taxon>Roseihalotalea</taxon>
    </lineage>
</organism>
<dbReference type="GO" id="GO:0004177">
    <property type="term" value="F:aminopeptidase activity"/>
    <property type="evidence" value="ECO:0007669"/>
    <property type="project" value="UniProtKB-KW"/>
</dbReference>
<dbReference type="Gene3D" id="3.40.630.10">
    <property type="entry name" value="Zn peptidases"/>
    <property type="match status" value="2"/>
</dbReference>
<dbReference type="PANTHER" id="PTHR12147:SF56">
    <property type="entry name" value="AMINOPEPTIDASE YDR415C-RELATED"/>
    <property type="match status" value="1"/>
</dbReference>
<evidence type="ECO:0000256" key="2">
    <source>
        <dbReference type="ARBA" id="ARBA00022670"/>
    </source>
</evidence>
<accession>A0AA49GNB2</accession>
<name>A0AA49GNB2_9BACT</name>
<dbReference type="SUPFAM" id="SSF52025">
    <property type="entry name" value="PA domain"/>
    <property type="match status" value="1"/>
</dbReference>
<dbReference type="GO" id="GO:0046872">
    <property type="term" value="F:metal ion binding"/>
    <property type="evidence" value="ECO:0007669"/>
    <property type="project" value="UniProtKB-KW"/>
</dbReference>
<dbReference type="CDD" id="cd05660">
    <property type="entry name" value="M28_like_PA"/>
    <property type="match status" value="1"/>
</dbReference>